<keyword evidence="8" id="KW-1185">Reference proteome</keyword>
<keyword evidence="4" id="KW-0676">Redox-active center</keyword>
<dbReference type="PANTHER" id="PTHR10681:SF171">
    <property type="entry name" value="PEROXIREDOXIN 4"/>
    <property type="match status" value="1"/>
</dbReference>
<evidence type="ECO:0000256" key="4">
    <source>
        <dbReference type="ARBA" id="ARBA00023284"/>
    </source>
</evidence>
<dbReference type="InterPro" id="IPR036249">
    <property type="entry name" value="Thioredoxin-like_sf"/>
</dbReference>
<name>A0A172Y3V2_9CAUL</name>
<dbReference type="STRING" id="588932.DA69_03475"/>
<dbReference type="InterPro" id="IPR050217">
    <property type="entry name" value="Peroxiredoxin"/>
</dbReference>
<gene>
    <name evidence="7" type="ORF">DA69_03475</name>
</gene>
<keyword evidence="3" id="KW-0560">Oxidoreductase</keyword>
<evidence type="ECO:0000259" key="6">
    <source>
        <dbReference type="PROSITE" id="PS51352"/>
    </source>
</evidence>
<dbReference type="eggNOG" id="COG0450">
    <property type="taxonomic scope" value="Bacteria"/>
</dbReference>
<proteinExistence type="predicted"/>
<dbReference type="Gene3D" id="3.40.30.10">
    <property type="entry name" value="Glutaredoxin"/>
    <property type="match status" value="1"/>
</dbReference>
<keyword evidence="1" id="KW-0575">Peroxidase</keyword>
<dbReference type="NCBIfam" id="NF009668">
    <property type="entry name" value="PRK13189.1"/>
    <property type="match status" value="1"/>
</dbReference>
<dbReference type="SUPFAM" id="SSF52833">
    <property type="entry name" value="Thioredoxin-like"/>
    <property type="match status" value="1"/>
</dbReference>
<organism evidence="7 8">
    <name type="scientific">Brevundimonas naejangsanensis</name>
    <dbReference type="NCBI Taxonomy" id="588932"/>
    <lineage>
        <taxon>Bacteria</taxon>
        <taxon>Pseudomonadati</taxon>
        <taxon>Pseudomonadota</taxon>
        <taxon>Alphaproteobacteria</taxon>
        <taxon>Caulobacterales</taxon>
        <taxon>Caulobacteraceae</taxon>
        <taxon>Brevundimonas</taxon>
    </lineage>
</organism>
<dbReference type="GO" id="GO:0006979">
    <property type="term" value="P:response to oxidative stress"/>
    <property type="evidence" value="ECO:0007669"/>
    <property type="project" value="TreeGrafter"/>
</dbReference>
<dbReference type="PIRSF" id="PIRSF000239">
    <property type="entry name" value="AHPC"/>
    <property type="match status" value="1"/>
</dbReference>
<feature type="domain" description="Thioredoxin" evidence="6">
    <location>
        <begin position="15"/>
        <end position="170"/>
    </location>
</feature>
<dbReference type="RefSeq" id="WP_025977440.1">
    <property type="nucleotide sequence ID" value="NZ_CP015614.1"/>
</dbReference>
<dbReference type="PANTHER" id="PTHR10681">
    <property type="entry name" value="THIOREDOXIN PEROXIDASE"/>
    <property type="match status" value="1"/>
</dbReference>
<dbReference type="Pfam" id="PF00578">
    <property type="entry name" value="AhpC-TSA"/>
    <property type="match status" value="1"/>
</dbReference>
<dbReference type="Proteomes" id="UP000077603">
    <property type="component" value="Chromosome"/>
</dbReference>
<dbReference type="EMBL" id="CP015614">
    <property type="protein sequence ID" value="ANF53890.1"/>
    <property type="molecule type" value="Genomic_DNA"/>
</dbReference>
<evidence type="ECO:0000313" key="8">
    <source>
        <dbReference type="Proteomes" id="UP000077603"/>
    </source>
</evidence>
<protein>
    <submittedName>
        <fullName evidence="7">Peroxiredoxin</fullName>
    </submittedName>
</protein>
<evidence type="ECO:0000256" key="3">
    <source>
        <dbReference type="ARBA" id="ARBA00023002"/>
    </source>
</evidence>
<dbReference type="InterPro" id="IPR024706">
    <property type="entry name" value="Peroxiredoxin_AhpC-typ"/>
</dbReference>
<dbReference type="GO" id="GO:0008379">
    <property type="term" value="F:thioredoxin peroxidase activity"/>
    <property type="evidence" value="ECO:0007669"/>
    <property type="project" value="TreeGrafter"/>
</dbReference>
<dbReference type="GO" id="GO:0042744">
    <property type="term" value="P:hydrogen peroxide catabolic process"/>
    <property type="evidence" value="ECO:0007669"/>
    <property type="project" value="TreeGrafter"/>
</dbReference>
<dbReference type="PROSITE" id="PS51352">
    <property type="entry name" value="THIOREDOXIN_2"/>
    <property type="match status" value="1"/>
</dbReference>
<evidence type="ECO:0000256" key="5">
    <source>
        <dbReference type="PIRSR" id="PIRSR000239-1"/>
    </source>
</evidence>
<dbReference type="GO" id="GO:0045454">
    <property type="term" value="P:cell redox homeostasis"/>
    <property type="evidence" value="ECO:0007669"/>
    <property type="project" value="TreeGrafter"/>
</dbReference>
<evidence type="ECO:0000256" key="1">
    <source>
        <dbReference type="ARBA" id="ARBA00022559"/>
    </source>
</evidence>
<dbReference type="KEGG" id="bne:DA69_03475"/>
<dbReference type="GO" id="GO:0005829">
    <property type="term" value="C:cytosol"/>
    <property type="evidence" value="ECO:0007669"/>
    <property type="project" value="TreeGrafter"/>
</dbReference>
<accession>A0A172Y3V2</accession>
<evidence type="ECO:0000313" key="7">
    <source>
        <dbReference type="EMBL" id="ANF53890.1"/>
    </source>
</evidence>
<dbReference type="InterPro" id="IPR013766">
    <property type="entry name" value="Thioredoxin_domain"/>
</dbReference>
<evidence type="ECO:0000256" key="2">
    <source>
        <dbReference type="ARBA" id="ARBA00022862"/>
    </source>
</evidence>
<dbReference type="InterPro" id="IPR000866">
    <property type="entry name" value="AhpC/TSA"/>
</dbReference>
<reference evidence="7 8" key="1">
    <citation type="journal article" date="2014" name="Genome Announc.">
        <title>Genome Sequence of a Promising Hydrogen-Producing Facultative Anaerobic Bacterium, Brevundimonas naejangsanensis Strain B1.</title>
        <authorList>
            <person name="Su H."/>
            <person name="Zhang T."/>
            <person name="Bao M."/>
            <person name="Jiang Y."/>
            <person name="Wang Y."/>
            <person name="Tan T."/>
        </authorList>
    </citation>
    <scope>NUCLEOTIDE SEQUENCE [LARGE SCALE GENOMIC DNA]</scope>
    <source>
        <strain evidence="7 8">B1</strain>
    </source>
</reference>
<feature type="active site" description="Cysteine sulfenic acid (-SOH) intermediate; for peroxidase activity" evidence="5">
    <location>
        <position position="56"/>
    </location>
</feature>
<dbReference type="OrthoDB" id="9812811at2"/>
<dbReference type="AlphaFoldDB" id="A0A172Y3V2"/>
<sequence>METDSMTDTPLLRPLRINEAAPDFAARTTRGQRRLSDYRGHWLAFFSHPADFTPVCTSEFIALARRQADFTAIGCELLGLSVDSLYSHLAWLKDIRDRFGVTVEFPIIEDPSMVIAQAYGMIDPAAPDSASVRATFVIDPNGVVRAISWYPMNVGRSVEELLRLITALQTADREGASAPEGWTPGAPLLQAAPTDFGDVLAGDDAWYYRPGPK</sequence>
<keyword evidence="2" id="KW-0049">Antioxidant</keyword>
<dbReference type="GO" id="GO:0033554">
    <property type="term" value="P:cellular response to stress"/>
    <property type="evidence" value="ECO:0007669"/>
    <property type="project" value="TreeGrafter"/>
</dbReference>